<dbReference type="Pfam" id="PF13374">
    <property type="entry name" value="TPR_10"/>
    <property type="match status" value="4"/>
</dbReference>
<dbReference type="InterPro" id="IPR027417">
    <property type="entry name" value="P-loop_NTPase"/>
</dbReference>
<dbReference type="Pfam" id="PF13271">
    <property type="entry name" value="DUF4062"/>
    <property type="match status" value="1"/>
</dbReference>
<evidence type="ECO:0000313" key="4">
    <source>
        <dbReference type="Proteomes" id="UP000481360"/>
    </source>
</evidence>
<reference evidence="3 4" key="1">
    <citation type="submission" date="2020-03" db="EMBL/GenBank/DDBJ databases">
        <title>Isolation and identification of active actinomycetes.</title>
        <authorList>
            <person name="Sun X."/>
        </authorList>
    </citation>
    <scope>NUCLEOTIDE SEQUENCE [LARGE SCALE GENOMIC DNA]</scope>
    <source>
        <strain evidence="3 4">NEAU-D13</strain>
    </source>
</reference>
<proteinExistence type="predicted"/>
<dbReference type="Gene3D" id="1.25.40.10">
    <property type="entry name" value="Tetratricopeptide repeat domain"/>
    <property type="match status" value="2"/>
</dbReference>
<evidence type="ECO:0000313" key="3">
    <source>
        <dbReference type="EMBL" id="NGY63501.1"/>
    </source>
</evidence>
<dbReference type="RefSeq" id="WP_166051975.1">
    <property type="nucleotide sequence ID" value="NZ_JAAMPJ010000010.1"/>
</dbReference>
<dbReference type="InterPro" id="IPR053137">
    <property type="entry name" value="NLR-like"/>
</dbReference>
<feature type="domain" description="NB-ARC" evidence="1">
    <location>
        <begin position="193"/>
        <end position="316"/>
    </location>
</feature>
<protein>
    <submittedName>
        <fullName evidence="3">Tetratricopeptide repeat protein</fullName>
    </submittedName>
</protein>
<evidence type="ECO:0000259" key="1">
    <source>
        <dbReference type="Pfam" id="PF00931"/>
    </source>
</evidence>
<dbReference type="SUPFAM" id="SSF48452">
    <property type="entry name" value="TPR-like"/>
    <property type="match status" value="3"/>
</dbReference>
<dbReference type="SUPFAM" id="SSF52540">
    <property type="entry name" value="P-loop containing nucleoside triphosphate hydrolases"/>
    <property type="match status" value="1"/>
</dbReference>
<name>A0A7C9W0V2_9PSEU</name>
<dbReference type="InterPro" id="IPR002182">
    <property type="entry name" value="NB-ARC"/>
</dbReference>
<evidence type="ECO:0000259" key="2">
    <source>
        <dbReference type="Pfam" id="PF13271"/>
    </source>
</evidence>
<dbReference type="AlphaFoldDB" id="A0A7C9W0V2"/>
<dbReference type="InterPro" id="IPR025139">
    <property type="entry name" value="DUF4062"/>
</dbReference>
<dbReference type="Proteomes" id="UP000481360">
    <property type="component" value="Unassembled WGS sequence"/>
</dbReference>
<keyword evidence="4" id="KW-1185">Reference proteome</keyword>
<sequence length="891" mass="98002">MGVSPRRVFLSHTSELRDHPQGGSFVDALEKAVLRCRDAPVDMAHFTAGDLAPAALCRKRVAECDVYVLVAGFRYGSPVVDRPSLSYTELEFEAATELGKPRLVFLLDQQAEGPGGLFLDPEFGDRQEAFRRRLLLDSGLTVKTVRTPAELDAEVTQAMAELRAQPAVAGSAKPVGGPVWKVPARLHGFTGREELLQELASSLSEGPVVVRAIEGMGGVGKSSTAIEYAHRHAAGYDVVWWIAAENPDLIPQQLAELGQALRLTAPDEPVGAAVPRVLGALRSRERVLLVFDNAEHPQTLAPYLSGGQARVLITSRYPFWAGVAAPVSIDVFIPPESARFLAARAPHLTADEITRVTRTLGHLPSALDQAAALLADGAVTVPDYLSLLDSRTRELLHRGADGDTAMPVAASWSLAFDALAQRDPAALQLLTLLAWLAPEPVPLTLITNHPDVLPDPLAVVAADPLRMADTMRLLRERALARVDADSLLLHRIPAALLRAVPADQQTTAEHNWPVTAALVLRRGRPDDPWNNPAVWPQWQRLLPHLLTATAPDRHDLLTTHHDTLITLLSSISDYLETSGQPRQALPHAQRAHQLAHDHHGPDHTTTIGTNTRLALRLRALGEYRSARELDEDALTRYRRVLGEDHPNTLVSSSNLALNLWQLDENQAARELNEDTLTRRRRVLGEDHPDTLTSASNLAINLRQLGKYRAARELNEDTLTRRRRVLGEDHPDTLTSANNLAINLRQLGKHQAARELNEDTLTRRHRVLGEDHPNTLTSANNLAINLRQLGKHQAARELDEDTLTRRRRVLGEDHPNTLSSANNLAVDLSALGEHQAARELNEDTLSRRRRVLGDHHPNTLRTARNLVTALRNLGQDEQADALQAWITNAAKP</sequence>
<dbReference type="Pfam" id="PF13424">
    <property type="entry name" value="TPR_12"/>
    <property type="match status" value="1"/>
</dbReference>
<dbReference type="EMBL" id="JAAMPJ010000010">
    <property type="protein sequence ID" value="NGY63501.1"/>
    <property type="molecule type" value="Genomic_DNA"/>
</dbReference>
<dbReference type="InterPro" id="IPR011990">
    <property type="entry name" value="TPR-like_helical_dom_sf"/>
</dbReference>
<gene>
    <name evidence="3" type="ORF">G7043_31720</name>
</gene>
<dbReference type="NCBIfam" id="NF040586">
    <property type="entry name" value="FxSxx_TPR"/>
    <property type="match status" value="1"/>
</dbReference>
<dbReference type="Gene3D" id="3.40.50.300">
    <property type="entry name" value="P-loop containing nucleotide triphosphate hydrolases"/>
    <property type="match status" value="1"/>
</dbReference>
<feature type="domain" description="DUF4062" evidence="2">
    <location>
        <begin position="7"/>
        <end position="95"/>
    </location>
</feature>
<accession>A0A7C9W0V2</accession>
<dbReference type="Pfam" id="PF00931">
    <property type="entry name" value="NB-ARC"/>
    <property type="match status" value="1"/>
</dbReference>
<organism evidence="3 4">
    <name type="scientific">Lentzea alba</name>
    <dbReference type="NCBI Taxonomy" id="2714351"/>
    <lineage>
        <taxon>Bacteria</taxon>
        <taxon>Bacillati</taxon>
        <taxon>Actinomycetota</taxon>
        <taxon>Actinomycetes</taxon>
        <taxon>Pseudonocardiales</taxon>
        <taxon>Pseudonocardiaceae</taxon>
        <taxon>Lentzea</taxon>
    </lineage>
</organism>
<comment type="caution">
    <text evidence="3">The sequence shown here is derived from an EMBL/GenBank/DDBJ whole genome shotgun (WGS) entry which is preliminary data.</text>
</comment>
<dbReference type="PANTHER" id="PTHR46082:SF6">
    <property type="entry name" value="AAA+ ATPASE DOMAIN-CONTAINING PROTEIN-RELATED"/>
    <property type="match status" value="1"/>
</dbReference>
<dbReference type="PANTHER" id="PTHR46082">
    <property type="entry name" value="ATP/GTP-BINDING PROTEIN-RELATED"/>
    <property type="match status" value="1"/>
</dbReference>